<dbReference type="Proteomes" id="UP001201812">
    <property type="component" value="Unassembled WGS sequence"/>
</dbReference>
<accession>A0AAD4NFV0</accession>
<feature type="domain" description="Costars" evidence="1">
    <location>
        <begin position="120"/>
        <end position="202"/>
    </location>
</feature>
<proteinExistence type="predicted"/>
<protein>
    <submittedName>
        <fullName evidence="2">Costars domain-containing protein</fullName>
    </submittedName>
</protein>
<comment type="caution">
    <text evidence="2">The sequence shown here is derived from an EMBL/GenBank/DDBJ whole genome shotgun (WGS) entry which is preliminary data.</text>
</comment>
<dbReference type="PANTHER" id="PTHR22739:SF18">
    <property type="entry name" value="COSTARS DOMAIN-CONTAINING PROTEIN"/>
    <property type="match status" value="1"/>
</dbReference>
<dbReference type="GO" id="GO:0030017">
    <property type="term" value="C:sarcomere"/>
    <property type="evidence" value="ECO:0007669"/>
    <property type="project" value="TreeGrafter"/>
</dbReference>
<dbReference type="PANTHER" id="PTHR22739">
    <property type="entry name" value="STRIATED MUSCLE ACTIVATOR OF RHO-DEPENDENT SIGNALING-RELATED"/>
    <property type="match status" value="1"/>
</dbReference>
<name>A0AAD4NFV0_9BILA</name>
<dbReference type="SMART" id="SM01283">
    <property type="entry name" value="Costars"/>
    <property type="match status" value="1"/>
</dbReference>
<dbReference type="AlphaFoldDB" id="A0AAD4NFV0"/>
<reference evidence="2" key="1">
    <citation type="submission" date="2022-01" db="EMBL/GenBank/DDBJ databases">
        <title>Genome Sequence Resource for Two Populations of Ditylenchus destructor, the Migratory Endoparasitic Phytonematode.</title>
        <authorList>
            <person name="Zhang H."/>
            <person name="Lin R."/>
            <person name="Xie B."/>
        </authorList>
    </citation>
    <scope>NUCLEOTIDE SEQUENCE</scope>
    <source>
        <strain evidence="2">BazhouSP</strain>
    </source>
</reference>
<sequence length="215" mass="25084">MIKKRLKNSTITLTITVATVFGYKPLVGFGPRIEGEFRRLQRRRRFPEIAFTDKQESIANSKTKQLLMNFRQREQKEIEERRNDVFSASFTPTKYKKNSAEYGRPKPGTLTEMRAIKAARTITKEMLQLCQVIEEYGEKSNGDVTGEKNQITITFGKLFHIYQYISDKVVGMLLRARKHKMVHFEGEMLFQRRDESTIITLLLNREQIESALAKI</sequence>
<evidence type="ECO:0000313" key="2">
    <source>
        <dbReference type="EMBL" id="KAI1728696.1"/>
    </source>
</evidence>
<dbReference type="Gene3D" id="1.10.10.1540">
    <property type="entry name" value="Costar domain"/>
    <property type="match status" value="1"/>
</dbReference>
<dbReference type="InterPro" id="IPR026111">
    <property type="entry name" value="Abra"/>
</dbReference>
<dbReference type="InterPro" id="IPR027817">
    <property type="entry name" value="Costars_dom"/>
</dbReference>
<organism evidence="2 3">
    <name type="scientific">Ditylenchus destructor</name>
    <dbReference type="NCBI Taxonomy" id="166010"/>
    <lineage>
        <taxon>Eukaryota</taxon>
        <taxon>Metazoa</taxon>
        <taxon>Ecdysozoa</taxon>
        <taxon>Nematoda</taxon>
        <taxon>Chromadorea</taxon>
        <taxon>Rhabditida</taxon>
        <taxon>Tylenchina</taxon>
        <taxon>Tylenchomorpha</taxon>
        <taxon>Sphaerularioidea</taxon>
        <taxon>Anguinidae</taxon>
        <taxon>Anguininae</taxon>
        <taxon>Ditylenchus</taxon>
    </lineage>
</organism>
<dbReference type="Pfam" id="PF14705">
    <property type="entry name" value="Costars"/>
    <property type="match status" value="1"/>
</dbReference>
<dbReference type="GO" id="GO:0045944">
    <property type="term" value="P:positive regulation of transcription by RNA polymerase II"/>
    <property type="evidence" value="ECO:0007669"/>
    <property type="project" value="TreeGrafter"/>
</dbReference>
<evidence type="ECO:0000259" key="1">
    <source>
        <dbReference type="SMART" id="SM01283"/>
    </source>
</evidence>
<evidence type="ECO:0000313" key="3">
    <source>
        <dbReference type="Proteomes" id="UP001201812"/>
    </source>
</evidence>
<dbReference type="InterPro" id="IPR038095">
    <property type="entry name" value="Costars_sf"/>
</dbReference>
<gene>
    <name evidence="2" type="ORF">DdX_00894</name>
</gene>
<dbReference type="GO" id="GO:0035025">
    <property type="term" value="P:positive regulation of Rho protein signal transduction"/>
    <property type="evidence" value="ECO:0007669"/>
    <property type="project" value="InterPro"/>
</dbReference>
<keyword evidence="3" id="KW-1185">Reference proteome</keyword>
<dbReference type="GO" id="GO:0003779">
    <property type="term" value="F:actin binding"/>
    <property type="evidence" value="ECO:0007669"/>
    <property type="project" value="InterPro"/>
</dbReference>
<dbReference type="EMBL" id="JAKKPZ010000001">
    <property type="protein sequence ID" value="KAI1728696.1"/>
    <property type="molecule type" value="Genomic_DNA"/>
</dbReference>